<dbReference type="PANTHER" id="PTHR33845">
    <property type="entry name" value="C2H2-TYPE DOMAIN-CONTAINING PROTEIN"/>
    <property type="match status" value="1"/>
</dbReference>
<comment type="caution">
    <text evidence="2">The sequence shown here is derived from an EMBL/GenBank/DDBJ whole genome shotgun (WGS) entry which is preliminary data.</text>
</comment>
<dbReference type="EMBL" id="CAJNOE010000029">
    <property type="protein sequence ID" value="CAF0766945.1"/>
    <property type="molecule type" value="Genomic_DNA"/>
</dbReference>
<dbReference type="PROSITE" id="PS00028">
    <property type="entry name" value="ZINC_FINGER_C2H2_1"/>
    <property type="match status" value="1"/>
</dbReference>
<dbReference type="Proteomes" id="UP000663860">
    <property type="component" value="Unassembled WGS sequence"/>
</dbReference>
<dbReference type="Gene3D" id="3.40.50.300">
    <property type="entry name" value="P-loop containing nucleotide triphosphate hydrolases"/>
    <property type="match status" value="1"/>
</dbReference>
<accession>A0A813QH21</accession>
<evidence type="ECO:0000313" key="2">
    <source>
        <dbReference type="EMBL" id="CAF0766945.1"/>
    </source>
</evidence>
<protein>
    <recommendedName>
        <fullName evidence="1">C2H2-type domain-containing protein</fullName>
    </recommendedName>
</protein>
<dbReference type="InterPro" id="IPR027417">
    <property type="entry name" value="P-loop_NTPase"/>
</dbReference>
<organism evidence="2 3">
    <name type="scientific">Adineta steineri</name>
    <dbReference type="NCBI Taxonomy" id="433720"/>
    <lineage>
        <taxon>Eukaryota</taxon>
        <taxon>Metazoa</taxon>
        <taxon>Spiralia</taxon>
        <taxon>Gnathifera</taxon>
        <taxon>Rotifera</taxon>
        <taxon>Eurotatoria</taxon>
        <taxon>Bdelloidea</taxon>
        <taxon>Adinetida</taxon>
        <taxon>Adinetidae</taxon>
        <taxon>Adineta</taxon>
    </lineage>
</organism>
<evidence type="ECO:0000259" key="1">
    <source>
        <dbReference type="PROSITE" id="PS00028"/>
    </source>
</evidence>
<gene>
    <name evidence="2" type="ORF">IZO911_LOCUS5050</name>
</gene>
<evidence type="ECO:0000313" key="3">
    <source>
        <dbReference type="Proteomes" id="UP000663860"/>
    </source>
</evidence>
<reference evidence="2" key="1">
    <citation type="submission" date="2021-02" db="EMBL/GenBank/DDBJ databases">
        <authorList>
            <person name="Nowell W R."/>
        </authorList>
    </citation>
    <scope>NUCLEOTIDE SEQUENCE</scope>
</reference>
<dbReference type="AlphaFoldDB" id="A0A813QH21"/>
<sequence>MTNCLDCLNIIQTLDEVKQNISKISDEDLRTEVSYDFENATEHIIEWFRHNIRAAQQDSEKTRIISEMGNDEAFCTFDWGQKILPQDYRESQKKYFGKKGMSVLIGSFIWKNEAASSNKKRTTTDIQSESTFSSQSYIVALTTAAQTELDTLSGGELILKQFKSDFPHITKLHKRTDNAGNFSSHATPEAERLICQKNEIELLTRDYSEVQKGKDICDRVCGVCKNCMRSWIATGNDLSNAHDIKEGMQYAGGVKNTKIATAEIIPGVGHLDKTNIPNVSLVRSVRYERKAMKVRKASNIGTGISIKYKAVKFENNMRLTSSFDESINKQSSRPTPKRKNERRYYDLVLCPVNGCTCTFESDVELHEHIASNSHTVPEQVPRTANDVARLHLTEMVRTTRSQTKAKAAQQQQQHSSTYDLTTSLHNEFFSHCGWGLRTRKLSKPMSDNIFMTILASIFNLGQARSAASFPSTIDNNLDEGIKTSDLIGETIALVGSSGSVQKWLRQNLGVVSQLSILFQTTIREDILFGFDKATDGGI</sequence>
<name>A0A813QH21_9BILA</name>
<dbReference type="InterPro" id="IPR013087">
    <property type="entry name" value="Znf_C2H2_type"/>
</dbReference>
<feature type="domain" description="C2H2-type" evidence="1">
    <location>
        <begin position="350"/>
        <end position="374"/>
    </location>
</feature>
<proteinExistence type="predicted"/>
<dbReference type="PANTHER" id="PTHR33845:SF1">
    <property type="entry name" value="C2H2-TYPE DOMAIN-CONTAINING PROTEIN"/>
    <property type="match status" value="1"/>
</dbReference>